<evidence type="ECO:0000256" key="7">
    <source>
        <dbReference type="ARBA" id="ARBA00047942"/>
    </source>
</evidence>
<keyword evidence="5" id="KW-0680">Restriction system</keyword>
<evidence type="ECO:0000256" key="5">
    <source>
        <dbReference type="ARBA" id="ARBA00022747"/>
    </source>
</evidence>
<evidence type="ECO:0000259" key="8">
    <source>
        <dbReference type="Pfam" id="PF05175"/>
    </source>
</evidence>
<accession>A0A7Y1MTM2</accession>
<evidence type="ECO:0000313" key="9">
    <source>
        <dbReference type="EMBL" id="NNA98135.1"/>
    </source>
</evidence>
<dbReference type="GO" id="GO:0003677">
    <property type="term" value="F:DNA binding"/>
    <property type="evidence" value="ECO:0007669"/>
    <property type="project" value="UniProtKB-KW"/>
</dbReference>
<evidence type="ECO:0000313" key="10">
    <source>
        <dbReference type="Proteomes" id="UP000542111"/>
    </source>
</evidence>
<dbReference type="GO" id="GO:0008170">
    <property type="term" value="F:N-methyltransferase activity"/>
    <property type="evidence" value="ECO:0007669"/>
    <property type="project" value="InterPro"/>
</dbReference>
<dbReference type="SUPFAM" id="SSF116734">
    <property type="entry name" value="DNA methylase specificity domain"/>
    <property type="match status" value="1"/>
</dbReference>
<proteinExistence type="predicted"/>
<dbReference type="PANTHER" id="PTHR33841:SF1">
    <property type="entry name" value="DNA METHYLTRANSFERASE A"/>
    <property type="match status" value="1"/>
</dbReference>
<dbReference type="InterPro" id="IPR007848">
    <property type="entry name" value="Small_mtfrase_dom"/>
</dbReference>
<dbReference type="Gene3D" id="3.90.220.20">
    <property type="entry name" value="DNA methylase specificity domains"/>
    <property type="match status" value="1"/>
</dbReference>
<reference evidence="9 10" key="1">
    <citation type="journal article" date="2020" name="Front. Microbiol.">
        <title>Genetic Organization of the aprX-lipA2 Operon Affects the Proteolytic Potential of Pseudomonas Species in Milk.</title>
        <authorList>
            <person name="Maier C."/>
            <person name="Huptas C."/>
            <person name="von Neubeck M."/>
            <person name="Scherer S."/>
            <person name="Wenning M."/>
            <person name="Lucking G."/>
        </authorList>
    </citation>
    <scope>NUCLEOTIDE SEQUENCE [LARGE SCALE GENOMIC DNA]</scope>
    <source>
        <strain evidence="9 10">G4779</strain>
    </source>
</reference>
<protein>
    <recommendedName>
        <fullName evidence="1">site-specific DNA-methyltransferase (adenine-specific)</fullName>
        <ecNumber evidence="1">2.1.1.72</ecNumber>
    </recommendedName>
</protein>
<dbReference type="Gene3D" id="3.40.50.150">
    <property type="entry name" value="Vaccinia Virus protein VP39"/>
    <property type="match status" value="1"/>
</dbReference>
<keyword evidence="2 9" id="KW-0489">Methyltransferase</keyword>
<dbReference type="AlphaFoldDB" id="A0A7Y1MTM2"/>
<sequence>MSLEQYYTEEGIGERLASMLPPMTPRQCVELSAGEGALLLPVIRKWPKVKITTCELDPQNVSKLKSSFKGNHYNIDVLSESFEVVFRGKFSRFDFAVSNPPFSWRKLSSYDISILEIFGLRDVFSGSRIRSEVLFVLQYLRLMAESACIAFILPELIVCSSVFAKFRSRLLNFCNVVAVAEIGSGAFKGTEAKTYILILRKSESVESFPYTNIFGVSVLKQQSDFCLGLKESNVECQPYSSSDKFSIKRGQFSGKECKSIGLPFYHTSGFSNSAKGVIPIPLKTTMILGKKVLIATKGDILISRVGSRVVGRAVVVEEGEYLVSDCVFRVRLPSSISPKVFLEYWVQSCFPRVVSEARGTCAKYITVQDLTAYLREFLRFSDEGFASAVR</sequence>
<dbReference type="RefSeq" id="WP_169898740.1">
    <property type="nucleotide sequence ID" value="NZ_JAAQYP010000049.1"/>
</dbReference>
<evidence type="ECO:0000256" key="2">
    <source>
        <dbReference type="ARBA" id="ARBA00022603"/>
    </source>
</evidence>
<dbReference type="GO" id="GO:0032259">
    <property type="term" value="P:methylation"/>
    <property type="evidence" value="ECO:0007669"/>
    <property type="project" value="UniProtKB-KW"/>
</dbReference>
<dbReference type="PANTHER" id="PTHR33841">
    <property type="entry name" value="DNA METHYLTRANSFERASE YEEA-RELATED"/>
    <property type="match status" value="1"/>
</dbReference>
<dbReference type="InterPro" id="IPR050953">
    <property type="entry name" value="N4_N6_ade-DNA_methylase"/>
</dbReference>
<dbReference type="Proteomes" id="UP000542111">
    <property type="component" value="Unassembled WGS sequence"/>
</dbReference>
<dbReference type="PROSITE" id="PS00092">
    <property type="entry name" value="N6_MTASE"/>
    <property type="match status" value="1"/>
</dbReference>
<evidence type="ECO:0000256" key="1">
    <source>
        <dbReference type="ARBA" id="ARBA00011900"/>
    </source>
</evidence>
<dbReference type="PRINTS" id="PR00507">
    <property type="entry name" value="N12N6MTFRASE"/>
</dbReference>
<keyword evidence="3 9" id="KW-0808">Transferase</keyword>
<dbReference type="InterPro" id="IPR029063">
    <property type="entry name" value="SAM-dependent_MTases_sf"/>
</dbReference>
<evidence type="ECO:0000256" key="3">
    <source>
        <dbReference type="ARBA" id="ARBA00022679"/>
    </source>
</evidence>
<gene>
    <name evidence="9" type="ORF">HBO33_23510</name>
</gene>
<feature type="domain" description="Methyltransferase small" evidence="8">
    <location>
        <begin position="16"/>
        <end position="110"/>
    </location>
</feature>
<organism evidence="9 10">
    <name type="scientific">Pseudomonas gessardii</name>
    <dbReference type="NCBI Taxonomy" id="78544"/>
    <lineage>
        <taxon>Bacteria</taxon>
        <taxon>Pseudomonadati</taxon>
        <taxon>Pseudomonadota</taxon>
        <taxon>Gammaproteobacteria</taxon>
        <taxon>Pseudomonadales</taxon>
        <taxon>Pseudomonadaceae</taxon>
        <taxon>Pseudomonas</taxon>
    </lineage>
</organism>
<dbReference type="GO" id="GO:0009307">
    <property type="term" value="P:DNA restriction-modification system"/>
    <property type="evidence" value="ECO:0007669"/>
    <property type="project" value="UniProtKB-KW"/>
</dbReference>
<dbReference type="CDD" id="cd02440">
    <property type="entry name" value="AdoMet_MTases"/>
    <property type="match status" value="1"/>
</dbReference>
<evidence type="ECO:0000256" key="4">
    <source>
        <dbReference type="ARBA" id="ARBA00022691"/>
    </source>
</evidence>
<dbReference type="SUPFAM" id="SSF53335">
    <property type="entry name" value="S-adenosyl-L-methionine-dependent methyltransferases"/>
    <property type="match status" value="1"/>
</dbReference>
<name>A0A7Y1MTM2_9PSED</name>
<dbReference type="InterPro" id="IPR002052">
    <property type="entry name" value="DNA_methylase_N6_adenine_CS"/>
</dbReference>
<dbReference type="GO" id="GO:0009007">
    <property type="term" value="F:site-specific DNA-methyltransferase (adenine-specific) activity"/>
    <property type="evidence" value="ECO:0007669"/>
    <property type="project" value="UniProtKB-EC"/>
</dbReference>
<evidence type="ECO:0000256" key="6">
    <source>
        <dbReference type="ARBA" id="ARBA00023125"/>
    </source>
</evidence>
<comment type="catalytic activity">
    <reaction evidence="7">
        <text>a 2'-deoxyadenosine in DNA + S-adenosyl-L-methionine = an N(6)-methyl-2'-deoxyadenosine in DNA + S-adenosyl-L-homocysteine + H(+)</text>
        <dbReference type="Rhea" id="RHEA:15197"/>
        <dbReference type="Rhea" id="RHEA-COMP:12418"/>
        <dbReference type="Rhea" id="RHEA-COMP:12419"/>
        <dbReference type="ChEBI" id="CHEBI:15378"/>
        <dbReference type="ChEBI" id="CHEBI:57856"/>
        <dbReference type="ChEBI" id="CHEBI:59789"/>
        <dbReference type="ChEBI" id="CHEBI:90615"/>
        <dbReference type="ChEBI" id="CHEBI:90616"/>
        <dbReference type="EC" id="2.1.1.72"/>
    </reaction>
</comment>
<keyword evidence="4" id="KW-0949">S-adenosyl-L-methionine</keyword>
<dbReference type="InterPro" id="IPR044946">
    <property type="entry name" value="Restrct_endonuc_typeI_TRD_sf"/>
</dbReference>
<comment type="caution">
    <text evidence="9">The sequence shown here is derived from an EMBL/GenBank/DDBJ whole genome shotgun (WGS) entry which is preliminary data.</text>
</comment>
<dbReference type="EMBL" id="JAAQYP010000049">
    <property type="protein sequence ID" value="NNA98135.1"/>
    <property type="molecule type" value="Genomic_DNA"/>
</dbReference>
<keyword evidence="6" id="KW-0238">DNA-binding</keyword>
<dbReference type="Pfam" id="PF05175">
    <property type="entry name" value="MTS"/>
    <property type="match status" value="1"/>
</dbReference>
<dbReference type="EC" id="2.1.1.72" evidence="1"/>